<dbReference type="Proteomes" id="UP001142648">
    <property type="component" value="Unassembled WGS sequence"/>
</dbReference>
<dbReference type="GO" id="GO:0016757">
    <property type="term" value="F:glycosyltransferase activity"/>
    <property type="evidence" value="ECO:0007669"/>
    <property type="project" value="TreeGrafter"/>
</dbReference>
<dbReference type="InterPro" id="IPR050194">
    <property type="entry name" value="Glycosyltransferase_grp1"/>
</dbReference>
<dbReference type="InterPro" id="IPR028098">
    <property type="entry name" value="Glyco_trans_4-like_N"/>
</dbReference>
<dbReference type="EMBL" id="JAOAMV010000002">
    <property type="protein sequence ID" value="MCT2558614.1"/>
    <property type="molecule type" value="Genomic_DNA"/>
</dbReference>
<keyword evidence="3" id="KW-1185">Reference proteome</keyword>
<name>A0A9X2W158_9SPHN</name>
<evidence type="ECO:0000313" key="3">
    <source>
        <dbReference type="Proteomes" id="UP001142648"/>
    </source>
</evidence>
<reference evidence="2" key="1">
    <citation type="submission" date="2022-09" db="EMBL/GenBank/DDBJ databases">
        <title>The genome sequence of Tsuneonella sp. YG55.</title>
        <authorList>
            <person name="Liu Y."/>
        </authorList>
    </citation>
    <scope>NUCLEOTIDE SEQUENCE</scope>
    <source>
        <strain evidence="2">YG55</strain>
    </source>
</reference>
<feature type="domain" description="Glycosyltransferase subfamily 4-like N-terminal" evidence="1">
    <location>
        <begin position="19"/>
        <end position="184"/>
    </location>
</feature>
<organism evidence="2 3">
    <name type="scientific">Tsuneonella litorea</name>
    <dbReference type="NCBI Taxonomy" id="2976475"/>
    <lineage>
        <taxon>Bacteria</taxon>
        <taxon>Pseudomonadati</taxon>
        <taxon>Pseudomonadota</taxon>
        <taxon>Alphaproteobacteria</taxon>
        <taxon>Sphingomonadales</taxon>
        <taxon>Erythrobacteraceae</taxon>
        <taxon>Tsuneonella</taxon>
    </lineage>
</organism>
<dbReference type="Pfam" id="PF13692">
    <property type="entry name" value="Glyco_trans_1_4"/>
    <property type="match status" value="1"/>
</dbReference>
<evidence type="ECO:0000313" key="2">
    <source>
        <dbReference type="EMBL" id="MCT2558614.1"/>
    </source>
</evidence>
<gene>
    <name evidence="2" type="ORF">N0B51_06435</name>
</gene>
<evidence type="ECO:0000259" key="1">
    <source>
        <dbReference type="Pfam" id="PF13439"/>
    </source>
</evidence>
<protein>
    <submittedName>
        <fullName evidence="2">Glycosyltransferase family 1 protein</fullName>
    </submittedName>
</protein>
<comment type="caution">
    <text evidence="2">The sequence shown here is derived from an EMBL/GenBank/DDBJ whole genome shotgun (WGS) entry which is preliminary data.</text>
</comment>
<dbReference type="CDD" id="cd03814">
    <property type="entry name" value="GT4-like"/>
    <property type="match status" value="1"/>
</dbReference>
<proteinExistence type="predicted"/>
<sequence length="382" mass="41918">MKVSDLRVALFSGNYAMTVDGANKALNRLVDYLLRQGAEVRVYSPTIENPPFEPKGDLVSLPSIAIPGRSEYRVPTWLGSRVRADLAAFDPHVVHISSPDFAAREAARWARDRGLPVVASVHTRFETYPRYYNLGFMEPAVEAWLRRLYRRCDALVTPSPSMIETLRQQDMNDDIGLWSRGVEHAIFTPDRRDEAWRRELGFSSADLVVGFLGRLVLEKGLDVFGAVVGELEKRDVPHKVMVIGEGPARATFEERMPEACFVGFQRGENLGRAVASMDVLLNPSVTETFGNVTLEAMACGVPVVAADATGAASLVEDGVNGYLVPPRDIAAYADRIAAYAADPALRAAHGKAGEVRARAFEWDAINSAVADTYLRVLAARGR</sequence>
<dbReference type="PANTHER" id="PTHR45947">
    <property type="entry name" value="SULFOQUINOVOSYL TRANSFERASE SQD2"/>
    <property type="match status" value="1"/>
</dbReference>
<dbReference type="Gene3D" id="3.40.50.2000">
    <property type="entry name" value="Glycogen Phosphorylase B"/>
    <property type="match status" value="2"/>
</dbReference>
<dbReference type="SUPFAM" id="SSF53756">
    <property type="entry name" value="UDP-Glycosyltransferase/glycogen phosphorylase"/>
    <property type="match status" value="1"/>
</dbReference>
<dbReference type="Pfam" id="PF13439">
    <property type="entry name" value="Glyco_transf_4"/>
    <property type="match status" value="1"/>
</dbReference>
<accession>A0A9X2W158</accession>
<dbReference type="PANTHER" id="PTHR45947:SF3">
    <property type="entry name" value="SULFOQUINOVOSYL TRANSFERASE SQD2"/>
    <property type="match status" value="1"/>
</dbReference>
<dbReference type="RefSeq" id="WP_259961495.1">
    <property type="nucleotide sequence ID" value="NZ_JAOAMV010000002.1"/>
</dbReference>
<dbReference type="AlphaFoldDB" id="A0A9X2W158"/>